<reference evidence="2" key="1">
    <citation type="submission" date="2022-07" db="EMBL/GenBank/DDBJ databases">
        <title>Genome Sequence of Leucocoprinus birnbaumii.</title>
        <authorList>
            <person name="Buettner E."/>
        </authorList>
    </citation>
    <scope>NUCLEOTIDE SEQUENCE</scope>
    <source>
        <strain evidence="2">VT141</strain>
    </source>
</reference>
<dbReference type="InterPro" id="IPR000719">
    <property type="entry name" value="Prot_kinase_dom"/>
</dbReference>
<dbReference type="SUPFAM" id="SSF56112">
    <property type="entry name" value="Protein kinase-like (PK-like)"/>
    <property type="match status" value="1"/>
</dbReference>
<dbReference type="InterPro" id="IPR008271">
    <property type="entry name" value="Ser/Thr_kinase_AS"/>
</dbReference>
<dbReference type="Pfam" id="PF07714">
    <property type="entry name" value="PK_Tyr_Ser-Thr"/>
    <property type="match status" value="1"/>
</dbReference>
<accession>A0AAD5W032</accession>
<dbReference type="PRINTS" id="PR00109">
    <property type="entry name" value="TYRKINASE"/>
</dbReference>
<dbReference type="SMART" id="SM00220">
    <property type="entry name" value="S_TKc"/>
    <property type="match status" value="1"/>
</dbReference>
<dbReference type="PANTHER" id="PTHR44329:SF214">
    <property type="entry name" value="PROTEIN KINASE DOMAIN-CONTAINING PROTEIN"/>
    <property type="match status" value="1"/>
</dbReference>
<name>A0AAD5W032_9AGAR</name>
<dbReference type="Proteomes" id="UP001213000">
    <property type="component" value="Unassembled WGS sequence"/>
</dbReference>
<keyword evidence="3" id="KW-1185">Reference proteome</keyword>
<dbReference type="PANTHER" id="PTHR44329">
    <property type="entry name" value="SERINE/THREONINE-PROTEIN KINASE TNNI3K-RELATED"/>
    <property type="match status" value="1"/>
</dbReference>
<comment type="caution">
    <text evidence="2">The sequence shown here is derived from an EMBL/GenBank/DDBJ whole genome shotgun (WGS) entry which is preliminary data.</text>
</comment>
<dbReference type="InterPro" id="IPR051681">
    <property type="entry name" value="Ser/Thr_Kinases-Pseudokinases"/>
</dbReference>
<dbReference type="PROSITE" id="PS50011">
    <property type="entry name" value="PROTEIN_KINASE_DOM"/>
    <property type="match status" value="1"/>
</dbReference>
<organism evidence="2 3">
    <name type="scientific">Leucocoprinus birnbaumii</name>
    <dbReference type="NCBI Taxonomy" id="56174"/>
    <lineage>
        <taxon>Eukaryota</taxon>
        <taxon>Fungi</taxon>
        <taxon>Dikarya</taxon>
        <taxon>Basidiomycota</taxon>
        <taxon>Agaricomycotina</taxon>
        <taxon>Agaricomycetes</taxon>
        <taxon>Agaricomycetidae</taxon>
        <taxon>Agaricales</taxon>
        <taxon>Agaricineae</taxon>
        <taxon>Agaricaceae</taxon>
        <taxon>Leucocoprinus</taxon>
    </lineage>
</organism>
<dbReference type="GO" id="GO:0005524">
    <property type="term" value="F:ATP binding"/>
    <property type="evidence" value="ECO:0007669"/>
    <property type="project" value="InterPro"/>
</dbReference>
<protein>
    <recommendedName>
        <fullName evidence="1">Protein kinase domain-containing protein</fullName>
    </recommendedName>
</protein>
<dbReference type="GO" id="GO:0004674">
    <property type="term" value="F:protein serine/threonine kinase activity"/>
    <property type="evidence" value="ECO:0007669"/>
    <property type="project" value="TreeGrafter"/>
</dbReference>
<proteinExistence type="predicted"/>
<dbReference type="AlphaFoldDB" id="A0AAD5W032"/>
<dbReference type="InterPro" id="IPR011009">
    <property type="entry name" value="Kinase-like_dom_sf"/>
</dbReference>
<dbReference type="EMBL" id="JANIEX010000075">
    <property type="protein sequence ID" value="KAJ3574256.1"/>
    <property type="molecule type" value="Genomic_DNA"/>
</dbReference>
<evidence type="ECO:0000259" key="1">
    <source>
        <dbReference type="PROSITE" id="PS50011"/>
    </source>
</evidence>
<sequence length="628" mass="69891">MSAIPECPQGLKSEVKGYFEGLADVNSQHRCSSALREGSNKPPAWSQIPTVFHSATQARHSPVSPNLFISQISTLQSKEPPLTLDDMKNGRRGVFPQSTSFDLQVGPTFRNGLLSINMLTNLALMDSNSFDLSGMLELCHGMSLAAPRSDVHVSSPPPSPANRPAWSMRSGGNVFPCATQGSIAGGKQAGHGNAPVDKGVKIPTNIDCWTEINERLSALVSELRGNAEACRKEAIYDLRGADAQCLVDALNRRLIKERLSDTERRHTLRLLCKIAKQAQVYPKSCELSGVHCSLTRPMNEGGFGCIYKGDFRDKAVCVKAVRIYARKDNRRTLRAHAGELALWAHLSHPNILPFYGVYLSNEAVERICIVSPWMEYGDLLRYMSAFPESPKIPLISDIISGLQYLHDLNIIHGDLKASNVLISNNRQAMLADFGISHISMTLATTSTRGFAGTANWTAPELLLEEDESEPIPTKKSDIWSFSCTCYEVLTGEMPFYHIKKVVQLIRAMLRGVRPMRTTLRGPCDSAEEQVWTLMEMCWNYEPEKRPDTKELKYAISKLDHADNHSVLPGSSSLIWENVKSSRAEVAIDYYRLSKILHWIEKVGGSERGRSATEIGMDTYDDKRFFDLI</sequence>
<dbReference type="Gene3D" id="1.10.510.10">
    <property type="entry name" value="Transferase(Phosphotransferase) domain 1"/>
    <property type="match status" value="1"/>
</dbReference>
<evidence type="ECO:0000313" key="3">
    <source>
        <dbReference type="Proteomes" id="UP001213000"/>
    </source>
</evidence>
<dbReference type="InterPro" id="IPR001245">
    <property type="entry name" value="Ser-Thr/Tyr_kinase_cat_dom"/>
</dbReference>
<feature type="domain" description="Protein kinase" evidence="1">
    <location>
        <begin position="292"/>
        <end position="567"/>
    </location>
</feature>
<evidence type="ECO:0000313" key="2">
    <source>
        <dbReference type="EMBL" id="KAJ3574256.1"/>
    </source>
</evidence>
<dbReference type="PROSITE" id="PS00108">
    <property type="entry name" value="PROTEIN_KINASE_ST"/>
    <property type="match status" value="1"/>
</dbReference>
<gene>
    <name evidence="2" type="ORF">NP233_g1894</name>
</gene>